<dbReference type="InterPro" id="IPR010985">
    <property type="entry name" value="Ribbon_hlx_hlx"/>
</dbReference>
<evidence type="ECO:0000313" key="4">
    <source>
        <dbReference type="Proteomes" id="UP000239001"/>
    </source>
</evidence>
<dbReference type="PANTHER" id="PTHR36582:SF2">
    <property type="entry name" value="ANTITOXIN PARD"/>
    <property type="match status" value="1"/>
</dbReference>
<dbReference type="InterPro" id="IPR038296">
    <property type="entry name" value="ParD_sf"/>
</dbReference>
<comment type="similarity">
    <text evidence="1">Belongs to the ParD antitoxin family.</text>
</comment>
<dbReference type="InterPro" id="IPR022789">
    <property type="entry name" value="ParD"/>
</dbReference>
<evidence type="ECO:0000256" key="2">
    <source>
        <dbReference type="ARBA" id="ARBA00022649"/>
    </source>
</evidence>
<name>A0A2T1LV05_9CHRO</name>
<dbReference type="Pfam" id="PF03693">
    <property type="entry name" value="ParD_antitoxin"/>
    <property type="match status" value="1"/>
</dbReference>
<evidence type="ECO:0000256" key="1">
    <source>
        <dbReference type="ARBA" id="ARBA00008580"/>
    </source>
</evidence>
<comment type="caution">
    <text evidence="3">The sequence shown here is derived from an EMBL/GenBank/DDBJ whole genome shotgun (WGS) entry which is preliminary data.</text>
</comment>
<dbReference type="Proteomes" id="UP000239001">
    <property type="component" value="Unassembled WGS sequence"/>
</dbReference>
<dbReference type="Gene3D" id="6.10.10.120">
    <property type="entry name" value="Antitoxin ParD1-like"/>
    <property type="match status" value="1"/>
</dbReference>
<proteinExistence type="inferred from homology"/>
<accession>A0A2T1LV05</accession>
<dbReference type="PANTHER" id="PTHR36582">
    <property type="entry name" value="ANTITOXIN PARD"/>
    <property type="match status" value="1"/>
</dbReference>
<sequence length="89" mass="10317">MTNINIVLPESLNLYIDQQVSEGGYSTKSEYFLYLIRKEQKQKAQERLNKLLEEGLDSGKATPMSEQNWLLIRQAVRERVAKLDQSNQS</sequence>
<reference evidence="3 4" key="2">
    <citation type="submission" date="2018-03" db="EMBL/GenBank/DDBJ databases">
        <authorList>
            <person name="Keele B.F."/>
        </authorList>
    </citation>
    <scope>NUCLEOTIDE SEQUENCE [LARGE SCALE GENOMIC DNA]</scope>
    <source>
        <strain evidence="3 4">CCALA 016</strain>
    </source>
</reference>
<gene>
    <name evidence="3" type="ORF">C7H19_16010</name>
</gene>
<dbReference type="AlphaFoldDB" id="A0A2T1LV05"/>
<dbReference type="OrthoDB" id="515108at2"/>
<organism evidence="3 4">
    <name type="scientific">Aphanothece hegewaldii CCALA 016</name>
    <dbReference type="NCBI Taxonomy" id="2107694"/>
    <lineage>
        <taxon>Bacteria</taxon>
        <taxon>Bacillati</taxon>
        <taxon>Cyanobacteriota</taxon>
        <taxon>Cyanophyceae</taxon>
        <taxon>Oscillatoriophycideae</taxon>
        <taxon>Chroococcales</taxon>
        <taxon>Aphanothecaceae</taxon>
        <taxon>Aphanothece</taxon>
    </lineage>
</organism>
<protein>
    <submittedName>
        <fullName evidence="3">Type II toxin-antitoxin system ParD family antitoxin</fullName>
    </submittedName>
</protein>
<reference evidence="3 4" key="1">
    <citation type="submission" date="2018-03" db="EMBL/GenBank/DDBJ databases">
        <title>The ancient ancestry and fast evolution of plastids.</title>
        <authorList>
            <person name="Moore K.R."/>
            <person name="Magnabosco C."/>
            <person name="Momper L."/>
            <person name="Gold D.A."/>
            <person name="Bosak T."/>
            <person name="Fournier G.P."/>
        </authorList>
    </citation>
    <scope>NUCLEOTIDE SEQUENCE [LARGE SCALE GENOMIC DNA]</scope>
    <source>
        <strain evidence="3 4">CCALA 016</strain>
    </source>
</reference>
<keyword evidence="4" id="KW-1185">Reference proteome</keyword>
<dbReference type="EMBL" id="PXOH01000019">
    <property type="protein sequence ID" value="PSF35518.1"/>
    <property type="molecule type" value="Genomic_DNA"/>
</dbReference>
<dbReference type="GO" id="GO:0006355">
    <property type="term" value="P:regulation of DNA-templated transcription"/>
    <property type="evidence" value="ECO:0007669"/>
    <property type="project" value="InterPro"/>
</dbReference>
<dbReference type="SUPFAM" id="SSF47598">
    <property type="entry name" value="Ribbon-helix-helix"/>
    <property type="match status" value="1"/>
</dbReference>
<evidence type="ECO:0000313" key="3">
    <source>
        <dbReference type="EMBL" id="PSF35518.1"/>
    </source>
</evidence>
<keyword evidence="2" id="KW-1277">Toxin-antitoxin system</keyword>
<dbReference type="RefSeq" id="WP_106457930.1">
    <property type="nucleotide sequence ID" value="NZ_PXOH01000019.1"/>
</dbReference>